<dbReference type="Gene3D" id="3.40.190.10">
    <property type="entry name" value="Periplasmic binding protein-like II"/>
    <property type="match status" value="2"/>
</dbReference>
<evidence type="ECO:0000256" key="1">
    <source>
        <dbReference type="ARBA" id="ARBA00009437"/>
    </source>
</evidence>
<dbReference type="SUPFAM" id="SSF53850">
    <property type="entry name" value="Periplasmic binding protein-like II"/>
    <property type="match status" value="1"/>
</dbReference>
<dbReference type="PRINTS" id="PR00039">
    <property type="entry name" value="HTHLYSR"/>
</dbReference>
<gene>
    <name evidence="7" type="ORF">SAMN04490203_2851</name>
    <name evidence="6" type="ORF">TU78_13130</name>
</gene>
<evidence type="ECO:0000313" key="7">
    <source>
        <dbReference type="EMBL" id="SEC66135.1"/>
    </source>
</evidence>
<accession>A0A0J6JK67</accession>
<dbReference type="AlphaFoldDB" id="A0A0J6JK67"/>
<dbReference type="Pfam" id="PF03466">
    <property type="entry name" value="LysR_substrate"/>
    <property type="match status" value="1"/>
</dbReference>
<sequence>MIETRLLRQFVVVAEELHFSRAAERLHMAQPPLSQAIKRLEEHIGYPLFIRDKRSVELTSAGLALLDKAHELLNTLDESVAYTRRVAQGIAGHLVVAMINLNHHPEFWRALGVFREQMPAVEIRFVEATTSEQVALLESGEADVGFMRTPGTTAPSLTIERVLLDPIHLALPCNHRLAAASAVKLEALAGESFVMSSRALGQGFHDQILTLCKTAGVTPRIAQHARQIQTLLGLVAAGYGVALVPASFESVAMQGVSFRPLLHEAPPELGCVALNIASNCTVRSPLRDAFIDTIKRYL</sequence>
<dbReference type="InterPro" id="IPR036390">
    <property type="entry name" value="WH_DNA-bd_sf"/>
</dbReference>
<keyword evidence="3 7" id="KW-0238">DNA-binding</keyword>
<dbReference type="CDD" id="cd08414">
    <property type="entry name" value="PBP2_LTTR_aromatics_like"/>
    <property type="match status" value="1"/>
</dbReference>
<dbReference type="RefSeq" id="WP_048381907.1">
    <property type="nucleotide sequence ID" value="NZ_CAXAOF010000001.1"/>
</dbReference>
<dbReference type="EMBL" id="FNRS01000001">
    <property type="protein sequence ID" value="SEC66135.1"/>
    <property type="molecule type" value="Genomic_DNA"/>
</dbReference>
<keyword evidence="4" id="KW-0804">Transcription</keyword>
<dbReference type="InterPro" id="IPR000847">
    <property type="entry name" value="LysR_HTH_N"/>
</dbReference>
<evidence type="ECO:0000259" key="5">
    <source>
        <dbReference type="PROSITE" id="PS50931"/>
    </source>
</evidence>
<evidence type="ECO:0000313" key="6">
    <source>
        <dbReference type="EMBL" id="KMM84192.1"/>
    </source>
</evidence>
<dbReference type="GO" id="GO:0003700">
    <property type="term" value="F:DNA-binding transcription factor activity"/>
    <property type="evidence" value="ECO:0007669"/>
    <property type="project" value="InterPro"/>
</dbReference>
<dbReference type="PROSITE" id="PS50931">
    <property type="entry name" value="HTH_LYSR"/>
    <property type="match status" value="1"/>
</dbReference>
<dbReference type="PANTHER" id="PTHR30346:SF28">
    <property type="entry name" value="HTH-TYPE TRANSCRIPTIONAL REGULATOR CYNR"/>
    <property type="match status" value="1"/>
</dbReference>
<evidence type="ECO:0000256" key="3">
    <source>
        <dbReference type="ARBA" id="ARBA00023125"/>
    </source>
</evidence>
<name>A0A0J6JK67_PSETA</name>
<dbReference type="PATRIC" id="fig|47884.3.peg.3082"/>
<dbReference type="Proteomes" id="UP000183155">
    <property type="component" value="Unassembled WGS sequence"/>
</dbReference>
<keyword evidence="9" id="KW-1185">Reference proteome</keyword>
<dbReference type="InterPro" id="IPR005119">
    <property type="entry name" value="LysR_subst-bd"/>
</dbReference>
<reference evidence="6 8" key="1">
    <citation type="submission" date="2015-02" db="EMBL/GenBank/DDBJ databases">
        <title>Pseudomonas helleri sp. nov. and Pseudomonas weihenstephanensis sp. nov., isolated from raw cows milk.</title>
        <authorList>
            <person name="von Neubeck M."/>
            <person name="Huptas C."/>
            <person name="Wenning M."/>
            <person name="Scherer S."/>
        </authorList>
    </citation>
    <scope>NUCLEOTIDE SEQUENCE [LARGE SCALE GENOMIC DNA]</scope>
    <source>
        <strain evidence="6 8">DSM 21104</strain>
    </source>
</reference>
<dbReference type="EMBL" id="JYLA01000005">
    <property type="protein sequence ID" value="KMM84192.1"/>
    <property type="molecule type" value="Genomic_DNA"/>
</dbReference>
<dbReference type="FunFam" id="1.10.10.10:FF:000001">
    <property type="entry name" value="LysR family transcriptional regulator"/>
    <property type="match status" value="1"/>
</dbReference>
<protein>
    <submittedName>
        <fullName evidence="7">DNA-binding transcriptional regulator, LysR family</fullName>
    </submittedName>
    <submittedName>
        <fullName evidence="6">LysR family transcriptional regulator</fullName>
    </submittedName>
</protein>
<evidence type="ECO:0000313" key="9">
    <source>
        <dbReference type="Proteomes" id="UP000183155"/>
    </source>
</evidence>
<dbReference type="Proteomes" id="UP000036395">
    <property type="component" value="Unassembled WGS sequence"/>
</dbReference>
<dbReference type="Gene3D" id="1.10.10.10">
    <property type="entry name" value="Winged helix-like DNA-binding domain superfamily/Winged helix DNA-binding domain"/>
    <property type="match status" value="1"/>
</dbReference>
<proteinExistence type="inferred from homology"/>
<dbReference type="SUPFAM" id="SSF46785">
    <property type="entry name" value="Winged helix' DNA-binding domain"/>
    <property type="match status" value="1"/>
</dbReference>
<evidence type="ECO:0000313" key="8">
    <source>
        <dbReference type="Proteomes" id="UP000036395"/>
    </source>
</evidence>
<reference evidence="7 9" key="2">
    <citation type="submission" date="2016-10" db="EMBL/GenBank/DDBJ databases">
        <authorList>
            <person name="Varghese N."/>
            <person name="Submissions S."/>
        </authorList>
    </citation>
    <scope>NUCLEOTIDE SEQUENCE [LARGE SCALE GENOMIC DNA]</scope>
    <source>
        <strain evidence="7 9">BS3652</strain>
    </source>
</reference>
<comment type="caution">
    <text evidence="6">The sequence shown here is derived from an EMBL/GenBank/DDBJ whole genome shotgun (WGS) entry which is preliminary data.</text>
</comment>
<dbReference type="GO" id="GO:0032993">
    <property type="term" value="C:protein-DNA complex"/>
    <property type="evidence" value="ECO:0007669"/>
    <property type="project" value="TreeGrafter"/>
</dbReference>
<organism evidence="6 8">
    <name type="scientific">Pseudomonas taetrolens</name>
    <dbReference type="NCBI Taxonomy" id="47884"/>
    <lineage>
        <taxon>Bacteria</taxon>
        <taxon>Pseudomonadati</taxon>
        <taxon>Pseudomonadota</taxon>
        <taxon>Gammaproteobacteria</taxon>
        <taxon>Pseudomonadales</taxon>
        <taxon>Pseudomonadaceae</taxon>
        <taxon>Pseudomonas</taxon>
    </lineage>
</organism>
<evidence type="ECO:0000256" key="4">
    <source>
        <dbReference type="ARBA" id="ARBA00023163"/>
    </source>
</evidence>
<dbReference type="InterPro" id="IPR036388">
    <property type="entry name" value="WH-like_DNA-bd_sf"/>
</dbReference>
<dbReference type="STRING" id="47884.SAMN04490203_2851"/>
<dbReference type="OrthoDB" id="5289754at2"/>
<feature type="domain" description="HTH lysR-type" evidence="5">
    <location>
        <begin position="2"/>
        <end position="59"/>
    </location>
</feature>
<dbReference type="GO" id="GO:0003677">
    <property type="term" value="F:DNA binding"/>
    <property type="evidence" value="ECO:0007669"/>
    <property type="project" value="UniProtKB-KW"/>
</dbReference>
<keyword evidence="2" id="KW-0805">Transcription regulation</keyword>
<dbReference type="Pfam" id="PF00126">
    <property type="entry name" value="HTH_1"/>
    <property type="match status" value="1"/>
</dbReference>
<comment type="similarity">
    <text evidence="1">Belongs to the LysR transcriptional regulatory family.</text>
</comment>
<evidence type="ECO:0000256" key="2">
    <source>
        <dbReference type="ARBA" id="ARBA00023015"/>
    </source>
</evidence>
<dbReference type="PANTHER" id="PTHR30346">
    <property type="entry name" value="TRANSCRIPTIONAL DUAL REGULATOR HCAR-RELATED"/>
    <property type="match status" value="1"/>
</dbReference>